<dbReference type="PROSITE" id="PS50975">
    <property type="entry name" value="ATP_GRASP"/>
    <property type="match status" value="1"/>
</dbReference>
<organism evidence="4 5">
    <name type="scientific">Brachybacterium hainanense</name>
    <dbReference type="NCBI Taxonomy" id="1541174"/>
    <lineage>
        <taxon>Bacteria</taxon>
        <taxon>Bacillati</taxon>
        <taxon>Actinomycetota</taxon>
        <taxon>Actinomycetes</taxon>
        <taxon>Micrococcales</taxon>
        <taxon>Dermabacteraceae</taxon>
        <taxon>Brachybacterium</taxon>
    </lineage>
</organism>
<evidence type="ECO:0000313" key="5">
    <source>
        <dbReference type="Proteomes" id="UP001589793"/>
    </source>
</evidence>
<dbReference type="PANTHER" id="PTHR42793">
    <property type="entry name" value="COA BINDING DOMAIN CONTAINING PROTEIN"/>
    <property type="match status" value="1"/>
</dbReference>
<dbReference type="SUPFAM" id="SSF56059">
    <property type="entry name" value="Glutathione synthetase ATP-binding domain-like"/>
    <property type="match status" value="1"/>
</dbReference>
<dbReference type="Gene3D" id="3.30.1490.20">
    <property type="entry name" value="ATP-grasp fold, A domain"/>
    <property type="match status" value="1"/>
</dbReference>
<proteinExistence type="predicted"/>
<dbReference type="PANTHER" id="PTHR42793:SF1">
    <property type="entry name" value="PEPTIDYL-LYSINE N-ACETYLTRANSFERASE PATZ"/>
    <property type="match status" value="1"/>
</dbReference>
<keyword evidence="5" id="KW-1185">Reference proteome</keyword>
<keyword evidence="4" id="KW-0436">Ligase</keyword>
<evidence type="ECO:0000256" key="2">
    <source>
        <dbReference type="SAM" id="MobiDB-lite"/>
    </source>
</evidence>
<name>A0ABV6RF22_9MICO</name>
<protein>
    <submittedName>
        <fullName evidence="4">Acetate--CoA ligase family protein</fullName>
    </submittedName>
</protein>
<feature type="non-terminal residue" evidence="4">
    <location>
        <position position="1"/>
    </location>
</feature>
<dbReference type="InterPro" id="IPR013815">
    <property type="entry name" value="ATP_grasp_subdomain_1"/>
</dbReference>
<feature type="region of interest" description="Disordered" evidence="2">
    <location>
        <begin position="253"/>
        <end position="273"/>
    </location>
</feature>
<evidence type="ECO:0000259" key="3">
    <source>
        <dbReference type="PROSITE" id="PS50975"/>
    </source>
</evidence>
<dbReference type="RefSeq" id="WP_376981932.1">
    <property type="nucleotide sequence ID" value="NZ_JBHLSV010000020.1"/>
</dbReference>
<reference evidence="4 5" key="1">
    <citation type="submission" date="2024-09" db="EMBL/GenBank/DDBJ databases">
        <authorList>
            <person name="Sun Q."/>
            <person name="Mori K."/>
        </authorList>
    </citation>
    <scope>NUCLEOTIDE SEQUENCE [LARGE SCALE GENOMIC DNA]</scope>
    <source>
        <strain evidence="4 5">CICC 10874</strain>
    </source>
</reference>
<dbReference type="GO" id="GO:0016874">
    <property type="term" value="F:ligase activity"/>
    <property type="evidence" value="ECO:0007669"/>
    <property type="project" value="UniProtKB-KW"/>
</dbReference>
<evidence type="ECO:0000256" key="1">
    <source>
        <dbReference type="PROSITE-ProRule" id="PRU00409"/>
    </source>
</evidence>
<dbReference type="Gene3D" id="3.30.470.20">
    <property type="entry name" value="ATP-grasp fold, B domain"/>
    <property type="match status" value="1"/>
</dbReference>
<sequence length="273" mass="28462">RRGGVEAEPPRRPADVDVEAARALVKEELAAGGGAPRLLRASALRTLLSAYGISALPAAQVDDVDDALQAAGRIGYPLVLKSTDPVLRHRADLGGVRLDLADPAQLAHAFTRMRAELAYSDAPLELQRMAPPGVPVVIRSTEDPSLGPVVSFSVAGDATDLLGDIAYAIPPLGPEVVERLLSRPASAVKLRGGAGMPHVDRAALADLLARIGLIAEDLPELRRLELYPVIVGVDGVTVVGASAELAHAPNRTDGIRRTLSGPASAAPRGTLER</sequence>
<accession>A0ABV6RF22</accession>
<gene>
    <name evidence="4" type="ORF">ACFFF6_14440</name>
</gene>
<evidence type="ECO:0000313" key="4">
    <source>
        <dbReference type="EMBL" id="MFC0675159.1"/>
    </source>
</evidence>
<dbReference type="InterPro" id="IPR011761">
    <property type="entry name" value="ATP-grasp"/>
</dbReference>
<feature type="domain" description="ATP-grasp" evidence="3">
    <location>
        <begin position="45"/>
        <end position="260"/>
    </location>
</feature>
<dbReference type="EMBL" id="JBHLSV010000020">
    <property type="protein sequence ID" value="MFC0675159.1"/>
    <property type="molecule type" value="Genomic_DNA"/>
</dbReference>
<keyword evidence="1" id="KW-0067">ATP-binding</keyword>
<comment type="caution">
    <text evidence="4">The sequence shown here is derived from an EMBL/GenBank/DDBJ whole genome shotgun (WGS) entry which is preliminary data.</text>
</comment>
<dbReference type="Proteomes" id="UP001589793">
    <property type="component" value="Unassembled WGS sequence"/>
</dbReference>
<keyword evidence="1" id="KW-0547">Nucleotide-binding</keyword>
<dbReference type="Pfam" id="PF13549">
    <property type="entry name" value="ATP-grasp_5"/>
    <property type="match status" value="1"/>
</dbReference>